<dbReference type="HOGENOM" id="CLU_025996_16_1_0"/>
<dbReference type="STRING" id="768670.Calni_1154"/>
<dbReference type="Pfam" id="PF00535">
    <property type="entry name" value="Glycos_transf_2"/>
    <property type="match status" value="1"/>
</dbReference>
<dbReference type="eggNOG" id="COG1216">
    <property type="taxonomic scope" value="Bacteria"/>
</dbReference>
<dbReference type="InterPro" id="IPR029044">
    <property type="entry name" value="Nucleotide-diphossugar_trans"/>
</dbReference>
<proteinExistence type="predicted"/>
<evidence type="ECO:0000259" key="1">
    <source>
        <dbReference type="Pfam" id="PF00535"/>
    </source>
</evidence>
<keyword evidence="3" id="KW-1185">Reference proteome</keyword>
<dbReference type="Gene3D" id="3.90.550.10">
    <property type="entry name" value="Spore Coat Polysaccharide Biosynthesis Protein SpsA, Chain A"/>
    <property type="match status" value="1"/>
</dbReference>
<evidence type="ECO:0000313" key="2">
    <source>
        <dbReference type="EMBL" id="ADR19063.1"/>
    </source>
</evidence>
<protein>
    <submittedName>
        <fullName evidence="2">Glycosyl transferase family 2</fullName>
    </submittedName>
</protein>
<evidence type="ECO:0000313" key="3">
    <source>
        <dbReference type="Proteomes" id="UP000007039"/>
    </source>
</evidence>
<dbReference type="Proteomes" id="UP000007039">
    <property type="component" value="Chromosome"/>
</dbReference>
<name>E4TIL5_CALNY</name>
<dbReference type="CAZy" id="GT2">
    <property type="family name" value="Glycosyltransferase Family 2"/>
</dbReference>
<dbReference type="GO" id="GO:0016758">
    <property type="term" value="F:hexosyltransferase activity"/>
    <property type="evidence" value="ECO:0007669"/>
    <property type="project" value="UniProtKB-ARBA"/>
</dbReference>
<dbReference type="PANTHER" id="PTHR22916">
    <property type="entry name" value="GLYCOSYLTRANSFERASE"/>
    <property type="match status" value="1"/>
</dbReference>
<feature type="domain" description="Glycosyltransferase 2-like" evidence="1">
    <location>
        <begin position="7"/>
        <end position="139"/>
    </location>
</feature>
<organism evidence="2 3">
    <name type="scientific">Calditerrivibrio nitroreducens (strain DSM 19672 / NBRC 101217 / Yu37-1)</name>
    <dbReference type="NCBI Taxonomy" id="768670"/>
    <lineage>
        <taxon>Bacteria</taxon>
        <taxon>Pseudomonadati</taxon>
        <taxon>Deferribacterota</taxon>
        <taxon>Deferribacteres</taxon>
        <taxon>Deferribacterales</taxon>
        <taxon>Calditerrivibrionaceae</taxon>
    </lineage>
</organism>
<dbReference type="InterPro" id="IPR001173">
    <property type="entry name" value="Glyco_trans_2-like"/>
</dbReference>
<dbReference type="SUPFAM" id="SSF53448">
    <property type="entry name" value="Nucleotide-diphospho-sugar transferases"/>
    <property type="match status" value="1"/>
</dbReference>
<dbReference type="OrthoDB" id="450387at2"/>
<accession>E4TIL5</accession>
<reference evidence="2 3" key="2">
    <citation type="journal article" date="2011" name="Stand. Genomic Sci.">
        <title>Complete genome sequence of Calditerrivibrio nitroreducens type strain (Yu37-1).</title>
        <authorList>
            <person name="Pitluck S."/>
            <person name="Sikorski J."/>
            <person name="Zeytun A."/>
            <person name="Lapidus A."/>
            <person name="Nolan M."/>
            <person name="Lucas S."/>
            <person name="Hammon N."/>
            <person name="Deshpande S."/>
            <person name="Cheng J.F."/>
            <person name="Tapia R."/>
            <person name="Han C."/>
            <person name="Goodwin L."/>
            <person name="Liolios K."/>
            <person name="Pagani I."/>
            <person name="Ivanova N."/>
            <person name="Mavromatis K."/>
            <person name="Pati A."/>
            <person name="Chen A."/>
            <person name="Palaniappan K."/>
            <person name="Hauser L."/>
            <person name="Chang Y.J."/>
            <person name="Jeffries C.D."/>
            <person name="Detter J.C."/>
            <person name="Brambilla E."/>
            <person name="Djao O.D."/>
            <person name="Rohde M."/>
            <person name="Spring S."/>
            <person name="Goker M."/>
            <person name="Woyke T."/>
            <person name="Bristow J."/>
            <person name="Eisen J.A."/>
            <person name="Markowitz V."/>
            <person name="Hugenholtz P."/>
            <person name="Kyrpides N.C."/>
            <person name="Klenk H.P."/>
            <person name="Land M."/>
        </authorList>
    </citation>
    <scope>NUCLEOTIDE SEQUENCE [LARGE SCALE GENOMIC DNA]</scope>
    <source>
        <strain evidence="3">DSM 19672 / NBRC 101217 / Yu37-1</strain>
    </source>
</reference>
<dbReference type="AlphaFoldDB" id="E4TIL5"/>
<keyword evidence="2" id="KW-0808">Transferase</keyword>
<sequence>MKKPQVSIGMPVYNGAKFISEALDSLLAQTFTDFELIISDNASTDETEAICREYAAKDKRIRYIRQRENLGAAANFKYVLDQAEGEYFMWAAADDVWDKKWIEKLLPISIINHCIAFGTLQTIDSNSKPLQHPANGRNFAYTGSKFMRRLKYFLEPAFLGKPNPIYGIYPKRLITPNMFSVLASTKFGADMLFMYALLEHVEIRSDMTVLLYKRIHADCAGGGIQTNTGSRSIFLKILTFLFRSVEMQYHYMKDYGSLSTAFERTVHILLFPFILAYSMGEQVMNNLRFTGVGALWRWRTISRFLYDKHIRR</sequence>
<reference key="1">
    <citation type="submission" date="2010-11" db="EMBL/GenBank/DDBJ databases">
        <title>The complete genome of chromosome of Calditerrivibrio nitroreducens DSM 19672.</title>
        <authorList>
            <consortium name="US DOE Joint Genome Institute (JGI-PGF)"/>
            <person name="Lucas S."/>
            <person name="Copeland A."/>
            <person name="Lapidus A."/>
            <person name="Bruce D."/>
            <person name="Goodwin L."/>
            <person name="Pitluck S."/>
            <person name="Kyrpides N."/>
            <person name="Mavromatis K."/>
            <person name="Ivanova N."/>
            <person name="Mikhailova N."/>
            <person name="Zeytun A."/>
            <person name="Brettin T."/>
            <person name="Detter J.C."/>
            <person name="Tapia R."/>
            <person name="Han C."/>
            <person name="Land M."/>
            <person name="Hauser L."/>
            <person name="Markowitz V."/>
            <person name="Cheng J.-F."/>
            <person name="Hugenholtz P."/>
            <person name="Woyke T."/>
            <person name="Wu D."/>
            <person name="Spring S."/>
            <person name="Schroeder M."/>
            <person name="Brambilla E."/>
            <person name="Klenk H.-P."/>
            <person name="Eisen J.A."/>
        </authorList>
    </citation>
    <scope>NUCLEOTIDE SEQUENCE [LARGE SCALE GENOMIC DNA]</scope>
    <source>
        <strain>DSM 19672</strain>
    </source>
</reference>
<dbReference type="KEGG" id="cni:Calni_1154"/>
<dbReference type="EMBL" id="CP002347">
    <property type="protein sequence ID" value="ADR19063.1"/>
    <property type="molecule type" value="Genomic_DNA"/>
</dbReference>
<dbReference type="PANTHER" id="PTHR22916:SF56">
    <property type="entry name" value="GLYCOSYL TRANSFERASE"/>
    <property type="match status" value="1"/>
</dbReference>
<gene>
    <name evidence="2" type="ordered locus">Calni_1154</name>
</gene>
<dbReference type="RefSeq" id="WP_013451275.1">
    <property type="nucleotide sequence ID" value="NC_014758.1"/>
</dbReference>